<feature type="compositionally biased region" description="Polar residues" evidence="1">
    <location>
        <begin position="11"/>
        <end position="20"/>
    </location>
</feature>
<reference evidence="2" key="1">
    <citation type="submission" date="2020-07" db="EMBL/GenBank/DDBJ databases">
        <title>Ethylene signaling mediates host invasion by parasitic plants.</title>
        <authorList>
            <person name="Yoshida S."/>
        </authorList>
    </citation>
    <scope>NUCLEOTIDE SEQUENCE</scope>
    <source>
        <strain evidence="2">Okayama</strain>
    </source>
</reference>
<gene>
    <name evidence="2" type="ORF">PHJA_001189900</name>
</gene>
<feature type="compositionally biased region" description="Polar residues" evidence="1">
    <location>
        <begin position="52"/>
        <end position="63"/>
    </location>
</feature>
<name>A0A830BSK0_9LAMI</name>
<dbReference type="AlphaFoldDB" id="A0A830BSK0"/>
<evidence type="ECO:0000256" key="1">
    <source>
        <dbReference type="SAM" id="MobiDB-lite"/>
    </source>
</evidence>
<dbReference type="EMBL" id="BMAC01000219">
    <property type="protein sequence ID" value="GFP90460.1"/>
    <property type="molecule type" value="Genomic_DNA"/>
</dbReference>
<proteinExistence type="predicted"/>
<feature type="region of interest" description="Disordered" evidence="1">
    <location>
        <begin position="99"/>
        <end position="119"/>
    </location>
</feature>
<organism evidence="2 3">
    <name type="scientific">Phtheirospermum japonicum</name>
    <dbReference type="NCBI Taxonomy" id="374723"/>
    <lineage>
        <taxon>Eukaryota</taxon>
        <taxon>Viridiplantae</taxon>
        <taxon>Streptophyta</taxon>
        <taxon>Embryophyta</taxon>
        <taxon>Tracheophyta</taxon>
        <taxon>Spermatophyta</taxon>
        <taxon>Magnoliopsida</taxon>
        <taxon>eudicotyledons</taxon>
        <taxon>Gunneridae</taxon>
        <taxon>Pentapetalae</taxon>
        <taxon>asterids</taxon>
        <taxon>lamiids</taxon>
        <taxon>Lamiales</taxon>
        <taxon>Orobanchaceae</taxon>
        <taxon>Orobanchaceae incertae sedis</taxon>
        <taxon>Phtheirospermum</taxon>
    </lineage>
</organism>
<sequence>MPSPTPPTGPTALSTAVFSVSSTPPASRPRPIPTPAATPAPSEPPTSPSTRLATSGSVSSSPILNRVRISRPTTTFAVVWHARSPPWWSLSTTASPRSTATRLSMRTGSMSSGSSTSRPMSCRKMLTCRVVFWRETAPARIWLTTWPNVFATPNLITSS</sequence>
<feature type="compositionally biased region" description="Low complexity" evidence="1">
    <location>
        <begin position="99"/>
        <end position="118"/>
    </location>
</feature>
<feature type="compositionally biased region" description="Pro residues" evidence="1">
    <location>
        <begin position="26"/>
        <end position="47"/>
    </location>
</feature>
<protein>
    <submittedName>
        <fullName evidence="2">Probable carboxylesterase 18</fullName>
    </submittedName>
</protein>
<evidence type="ECO:0000313" key="2">
    <source>
        <dbReference type="EMBL" id="GFP90460.1"/>
    </source>
</evidence>
<comment type="caution">
    <text evidence="2">The sequence shown here is derived from an EMBL/GenBank/DDBJ whole genome shotgun (WGS) entry which is preliminary data.</text>
</comment>
<evidence type="ECO:0000313" key="3">
    <source>
        <dbReference type="Proteomes" id="UP000653305"/>
    </source>
</evidence>
<dbReference type="Proteomes" id="UP000653305">
    <property type="component" value="Unassembled WGS sequence"/>
</dbReference>
<accession>A0A830BSK0</accession>
<keyword evidence="3" id="KW-1185">Reference proteome</keyword>
<feature type="region of interest" description="Disordered" evidence="1">
    <location>
        <begin position="1"/>
        <end position="64"/>
    </location>
</feature>